<keyword evidence="4" id="KW-1185">Reference proteome</keyword>
<protein>
    <recommendedName>
        <fullName evidence="2">ASX DEUBAD domain-containing protein</fullName>
    </recommendedName>
</protein>
<dbReference type="AlphaFoldDB" id="A0A084B6V0"/>
<evidence type="ECO:0000256" key="1">
    <source>
        <dbReference type="SAM" id="MobiDB-lite"/>
    </source>
</evidence>
<dbReference type="Proteomes" id="UP000028045">
    <property type="component" value="Unassembled WGS sequence"/>
</dbReference>
<reference evidence="3 4" key="1">
    <citation type="journal article" date="2014" name="BMC Genomics">
        <title>Comparative genome sequencing reveals chemotype-specific gene clusters in the toxigenic black mold Stachybotrys.</title>
        <authorList>
            <person name="Semeiks J."/>
            <person name="Borek D."/>
            <person name="Otwinowski Z."/>
            <person name="Grishin N.V."/>
        </authorList>
    </citation>
    <scope>NUCLEOTIDE SEQUENCE [LARGE SCALE GENOMIC DNA]</scope>
    <source>
        <strain evidence="4">CBS 109288 / IBT 7711</strain>
    </source>
</reference>
<dbReference type="HOGENOM" id="CLU_1038913_0_0_1"/>
<evidence type="ECO:0000313" key="4">
    <source>
        <dbReference type="Proteomes" id="UP000028045"/>
    </source>
</evidence>
<gene>
    <name evidence="3" type="ORF">S7711_01399</name>
</gene>
<dbReference type="Pfam" id="PF13919">
    <property type="entry name" value="ASXH"/>
    <property type="match status" value="1"/>
</dbReference>
<feature type="domain" description="ASX DEUBAD" evidence="2">
    <location>
        <begin position="110"/>
        <end position="237"/>
    </location>
</feature>
<dbReference type="EMBL" id="KL647853">
    <property type="protein sequence ID" value="KEY73279.1"/>
    <property type="molecule type" value="Genomic_DNA"/>
</dbReference>
<organism evidence="3 4">
    <name type="scientific">Stachybotrys chartarum (strain CBS 109288 / IBT 7711)</name>
    <name type="common">Toxic black mold</name>
    <name type="synonym">Stilbospora chartarum</name>
    <dbReference type="NCBI Taxonomy" id="1280523"/>
    <lineage>
        <taxon>Eukaryota</taxon>
        <taxon>Fungi</taxon>
        <taxon>Dikarya</taxon>
        <taxon>Ascomycota</taxon>
        <taxon>Pezizomycotina</taxon>
        <taxon>Sordariomycetes</taxon>
        <taxon>Hypocreomycetidae</taxon>
        <taxon>Hypocreales</taxon>
        <taxon>Stachybotryaceae</taxon>
        <taxon>Stachybotrys</taxon>
    </lineage>
</organism>
<dbReference type="InterPro" id="IPR028020">
    <property type="entry name" value="ASX_DEUBAD_dom"/>
</dbReference>
<sequence>MELDANKDDDGDMVDGDQEQPQQQAQTPGRCLPTSPLTPALRYASRTPPPPRQASTTTTTLPSPSAHSEIMATAEEPSSEQVPMASRGNGKPALKKLVKESIGNRITKPLRKSRWNAENILIDEKSPLAKCDLRNVLSNPAAWDSLDTHERAEVLALFPDRQHIAGGGDGGGSDARPDLQGLLSDDSFRHDCASYTDNIAQGRHDPQWLAEAWAAHERRRIGEFDDYLVRRFEEDWGVAIPEELLPGRLRGVAARKGGEGDEKDEGEKEG</sequence>
<feature type="region of interest" description="Disordered" evidence="1">
    <location>
        <begin position="1"/>
        <end position="93"/>
    </location>
</feature>
<evidence type="ECO:0000259" key="2">
    <source>
        <dbReference type="Pfam" id="PF13919"/>
    </source>
</evidence>
<feature type="compositionally biased region" description="Basic and acidic residues" evidence="1">
    <location>
        <begin position="256"/>
        <end position="270"/>
    </location>
</feature>
<name>A0A084B6V0_STACB</name>
<feature type="compositionally biased region" description="Low complexity" evidence="1">
    <location>
        <begin position="53"/>
        <end position="66"/>
    </location>
</feature>
<proteinExistence type="predicted"/>
<accession>A0A084B6V0</accession>
<feature type="region of interest" description="Disordered" evidence="1">
    <location>
        <begin position="249"/>
        <end position="270"/>
    </location>
</feature>
<evidence type="ECO:0000313" key="3">
    <source>
        <dbReference type="EMBL" id="KEY73279.1"/>
    </source>
</evidence>
<dbReference type="OrthoDB" id="2289918at2759"/>
<feature type="compositionally biased region" description="Acidic residues" evidence="1">
    <location>
        <begin position="9"/>
        <end position="18"/>
    </location>
</feature>